<evidence type="ECO:0000256" key="6">
    <source>
        <dbReference type="SAM" id="Phobius"/>
    </source>
</evidence>
<comment type="subcellular location">
    <subcellularLocation>
        <location evidence="1">Membrane</location>
        <topology evidence="1">Multi-pass membrane protein</topology>
    </subcellularLocation>
</comment>
<dbReference type="Proteomes" id="UP001438707">
    <property type="component" value="Unassembled WGS sequence"/>
</dbReference>
<keyword evidence="2 6" id="KW-0812">Transmembrane</keyword>
<evidence type="ECO:0000313" key="8">
    <source>
        <dbReference type="Proteomes" id="UP001438707"/>
    </source>
</evidence>
<gene>
    <name evidence="7" type="ORF">WJX74_003966</name>
</gene>
<keyword evidence="4 6" id="KW-0472">Membrane</keyword>
<sequence length="206" mass="22281">MQSCSMLSSARPLLLARPLTSRSARSVVRNAQEPKETSSGQDSYSRIEAPVRGGIPDQGPPVDERNWGQNFLNPRIKSESSDPSKRFMGSDFSASETFRFAGAIPEVANSRLAMLGVVAALVAERGTGKNVFQQIEAAPIPIFLTFFVFTLATAVPVFRGLPRKGNSVFSSDAELINGRIAMVGFAGLVLSTFYKGSAFWFLGPWA</sequence>
<protein>
    <submittedName>
        <fullName evidence="7">Uncharacterized protein</fullName>
    </submittedName>
</protein>
<accession>A0AAW1S6J7</accession>
<evidence type="ECO:0000256" key="2">
    <source>
        <dbReference type="ARBA" id="ARBA00022692"/>
    </source>
</evidence>
<dbReference type="GO" id="GO:0016020">
    <property type="term" value="C:membrane"/>
    <property type="evidence" value="ECO:0007669"/>
    <property type="project" value="UniProtKB-SubCell"/>
</dbReference>
<feature type="transmembrane region" description="Helical" evidence="6">
    <location>
        <begin position="180"/>
        <end position="202"/>
    </location>
</feature>
<evidence type="ECO:0000256" key="4">
    <source>
        <dbReference type="ARBA" id="ARBA00023136"/>
    </source>
</evidence>
<evidence type="ECO:0000313" key="7">
    <source>
        <dbReference type="EMBL" id="KAK9841326.1"/>
    </source>
</evidence>
<evidence type="ECO:0000256" key="1">
    <source>
        <dbReference type="ARBA" id="ARBA00004141"/>
    </source>
</evidence>
<dbReference type="AlphaFoldDB" id="A0AAW1S6J7"/>
<feature type="transmembrane region" description="Helical" evidence="6">
    <location>
        <begin position="140"/>
        <end position="159"/>
    </location>
</feature>
<reference evidence="7 8" key="1">
    <citation type="journal article" date="2024" name="Nat. Commun.">
        <title>Phylogenomics reveals the evolutionary origins of lichenization in chlorophyte algae.</title>
        <authorList>
            <person name="Puginier C."/>
            <person name="Libourel C."/>
            <person name="Otte J."/>
            <person name="Skaloud P."/>
            <person name="Haon M."/>
            <person name="Grisel S."/>
            <person name="Petersen M."/>
            <person name="Berrin J.G."/>
            <person name="Delaux P.M."/>
            <person name="Dal Grande F."/>
            <person name="Keller J."/>
        </authorList>
    </citation>
    <scope>NUCLEOTIDE SEQUENCE [LARGE SCALE GENOMIC DNA]</scope>
    <source>
        <strain evidence="7 8">SAG 2145</strain>
    </source>
</reference>
<name>A0AAW1S6J7_9CHLO</name>
<evidence type="ECO:0000256" key="3">
    <source>
        <dbReference type="ARBA" id="ARBA00022989"/>
    </source>
</evidence>
<dbReference type="EMBL" id="JALJOS010000003">
    <property type="protein sequence ID" value="KAK9841326.1"/>
    <property type="molecule type" value="Genomic_DNA"/>
</dbReference>
<organism evidence="7 8">
    <name type="scientific">Apatococcus lobatus</name>
    <dbReference type="NCBI Taxonomy" id="904363"/>
    <lineage>
        <taxon>Eukaryota</taxon>
        <taxon>Viridiplantae</taxon>
        <taxon>Chlorophyta</taxon>
        <taxon>core chlorophytes</taxon>
        <taxon>Trebouxiophyceae</taxon>
        <taxon>Chlorellales</taxon>
        <taxon>Chlorellaceae</taxon>
        <taxon>Apatococcus</taxon>
    </lineage>
</organism>
<dbReference type="SUPFAM" id="SSF103511">
    <property type="entry name" value="Chlorophyll a-b binding protein"/>
    <property type="match status" value="1"/>
</dbReference>
<dbReference type="GO" id="GO:0009507">
    <property type="term" value="C:chloroplast"/>
    <property type="evidence" value="ECO:0007669"/>
    <property type="project" value="UniProtKB-SubCell"/>
</dbReference>
<feature type="region of interest" description="Disordered" evidence="5">
    <location>
        <begin position="22"/>
        <end position="67"/>
    </location>
</feature>
<keyword evidence="8" id="KW-1185">Reference proteome</keyword>
<proteinExistence type="predicted"/>
<evidence type="ECO:0000256" key="5">
    <source>
        <dbReference type="SAM" id="MobiDB-lite"/>
    </source>
</evidence>
<comment type="caution">
    <text evidence="7">The sequence shown here is derived from an EMBL/GenBank/DDBJ whole genome shotgun (WGS) entry which is preliminary data.</text>
</comment>
<dbReference type="PANTHER" id="PTHR14154">
    <property type="entry name" value="UPF0041 BRAIN PROTEIN 44-RELATED"/>
    <property type="match status" value="1"/>
</dbReference>
<keyword evidence="3 6" id="KW-1133">Transmembrane helix</keyword>